<gene>
    <name evidence="2" type="ORF">CBYS24578_00016310</name>
</gene>
<feature type="compositionally biased region" description="Polar residues" evidence="1">
    <location>
        <begin position="630"/>
        <end position="639"/>
    </location>
</feature>
<feature type="region of interest" description="Disordered" evidence="1">
    <location>
        <begin position="445"/>
        <end position="479"/>
    </location>
</feature>
<name>A0A9N9U5V8_9HYPO</name>
<dbReference type="PANTHER" id="PTHR38166:SF1">
    <property type="entry name" value="C2H2-TYPE DOMAIN-CONTAINING PROTEIN"/>
    <property type="match status" value="1"/>
</dbReference>
<reference evidence="2" key="1">
    <citation type="submission" date="2021-10" db="EMBL/GenBank/DDBJ databases">
        <authorList>
            <person name="Piombo E."/>
        </authorList>
    </citation>
    <scope>NUCLEOTIDE SEQUENCE</scope>
</reference>
<evidence type="ECO:0000313" key="2">
    <source>
        <dbReference type="EMBL" id="CAG9974792.1"/>
    </source>
</evidence>
<proteinExistence type="predicted"/>
<accession>A0A9N9U5V8</accession>
<feature type="region of interest" description="Disordered" evidence="1">
    <location>
        <begin position="214"/>
        <end position="252"/>
    </location>
</feature>
<feature type="region of interest" description="Disordered" evidence="1">
    <location>
        <begin position="630"/>
        <end position="683"/>
    </location>
</feature>
<dbReference type="PANTHER" id="PTHR38166">
    <property type="entry name" value="C2H2-TYPE DOMAIN-CONTAINING PROTEIN-RELATED"/>
    <property type="match status" value="1"/>
</dbReference>
<protein>
    <recommendedName>
        <fullName evidence="4">C2H2-type domain-containing protein</fullName>
    </recommendedName>
</protein>
<comment type="caution">
    <text evidence="2">The sequence shown here is derived from an EMBL/GenBank/DDBJ whole genome shotgun (WGS) entry which is preliminary data.</text>
</comment>
<dbReference type="Proteomes" id="UP000754883">
    <property type="component" value="Unassembled WGS sequence"/>
</dbReference>
<keyword evidence="3" id="KW-1185">Reference proteome</keyword>
<sequence length="683" mass="74734">MAKHGRRMTAHAQSPLALAKSSLSKLAKRFHSGPGDKFRVKILNRELVQLSDPARKLEPRDEISLLTIHPKNGSVPLVVATEDPLALEPAGDDVPKGQHKLPIMVVRRVGEECAASICDKNEPKETLPNLNQFENYLALAITYILSSILPLREKSLPAVQKAVANNIQRLDFSKLSDQPPPHQYPLSPFGGDPFYLPDDGNGCGGGSGELPGGLPGGCGSNYPDDDDSSHGAGQGSNGEGGDGSQGKGKGADTNSPQFACPFFRHDPFLYEKCLKFKLSRYSDVKQHIKRYHVVDSYYCHSCMQQWKTHCPEYEAHMAAGCTKASTHKYLDKEEVDTIIGRSRVRGRTGMDNWMEMWRRLFPEDEKHVSPFLDTYFVEMTKACRDRNRPKIEEKLKSWIAAGGEPTPKRMREMVTEIQDLCLNTAPVEARPSRVPNHVYAKSTGSLSVQVQESRPRNHSDPGPSSLAVPCGNQAPATAPLMYSQGSSEQYLSVPPREYRPSRNSLPFHTQSMATQEQPFLGQRSSSFSGGFAAATTTDFSATQSDMFNAANGLQYNEAADPSLLHVLEQYPTMASPWGIEDNSLGAAQGLDSVAGRVQLDFESPYLQDIPPHIGPQGLLAADPRMINTSELGSIGTGNTPHLIDVPSPSSSARSIQLTQPKRKASKSDAKQPTAKRGPTRYSG</sequence>
<dbReference type="AlphaFoldDB" id="A0A9N9U5V8"/>
<evidence type="ECO:0008006" key="4">
    <source>
        <dbReference type="Google" id="ProtNLM"/>
    </source>
</evidence>
<feature type="compositionally biased region" description="Polar residues" evidence="1">
    <location>
        <begin position="647"/>
        <end position="659"/>
    </location>
</feature>
<organism evidence="2 3">
    <name type="scientific">Clonostachys byssicola</name>
    <dbReference type="NCBI Taxonomy" id="160290"/>
    <lineage>
        <taxon>Eukaryota</taxon>
        <taxon>Fungi</taxon>
        <taxon>Dikarya</taxon>
        <taxon>Ascomycota</taxon>
        <taxon>Pezizomycotina</taxon>
        <taxon>Sordariomycetes</taxon>
        <taxon>Hypocreomycetidae</taxon>
        <taxon>Hypocreales</taxon>
        <taxon>Bionectriaceae</taxon>
        <taxon>Clonostachys</taxon>
    </lineage>
</organism>
<feature type="compositionally biased region" description="Gly residues" evidence="1">
    <location>
        <begin position="232"/>
        <end position="248"/>
    </location>
</feature>
<dbReference type="EMBL" id="CABFNO020001248">
    <property type="protein sequence ID" value="CAG9974792.1"/>
    <property type="molecule type" value="Genomic_DNA"/>
</dbReference>
<evidence type="ECO:0000313" key="3">
    <source>
        <dbReference type="Proteomes" id="UP000754883"/>
    </source>
</evidence>
<dbReference type="OrthoDB" id="4772970at2759"/>
<evidence type="ECO:0000256" key="1">
    <source>
        <dbReference type="SAM" id="MobiDB-lite"/>
    </source>
</evidence>